<keyword evidence="2" id="KW-0813">Transport</keyword>
<comment type="subcellular location">
    <subcellularLocation>
        <location evidence="1">Cell membrane</location>
        <topology evidence="1">Multi-pass membrane protein</topology>
    </subcellularLocation>
</comment>
<dbReference type="Gene3D" id="1.10.1760.20">
    <property type="match status" value="1"/>
</dbReference>
<evidence type="ECO:0000256" key="4">
    <source>
        <dbReference type="ARBA" id="ARBA00022692"/>
    </source>
</evidence>
<dbReference type="Pfam" id="PF01891">
    <property type="entry name" value="CbiM"/>
    <property type="match status" value="1"/>
</dbReference>
<feature type="transmembrane region" description="Helical" evidence="7">
    <location>
        <begin position="172"/>
        <end position="200"/>
    </location>
</feature>
<feature type="transmembrane region" description="Helical" evidence="7">
    <location>
        <begin position="99"/>
        <end position="123"/>
    </location>
</feature>
<dbReference type="PANTHER" id="PTHR34229:SF1">
    <property type="entry name" value="METAL TRANSPORT PROTEIN HI_1621-RELATED"/>
    <property type="match status" value="1"/>
</dbReference>
<reference evidence="8" key="1">
    <citation type="submission" date="2020-06" db="EMBL/GenBank/DDBJ databases">
        <title>Unique genomic features of the anaerobic methanotrophic archaea.</title>
        <authorList>
            <person name="Chadwick G.L."/>
            <person name="Skennerton C.T."/>
            <person name="Laso-Perez R."/>
            <person name="Leu A.O."/>
            <person name="Speth D.R."/>
            <person name="Yu H."/>
            <person name="Morgan-Lang C."/>
            <person name="Hatzenpichler R."/>
            <person name="Goudeau D."/>
            <person name="Malmstrom R."/>
            <person name="Brazelton W.J."/>
            <person name="Woyke T."/>
            <person name="Hallam S.J."/>
            <person name="Tyson G.W."/>
            <person name="Wegener G."/>
            <person name="Boetius A."/>
            <person name="Orphan V."/>
        </authorList>
    </citation>
    <scope>NUCLEOTIDE SEQUENCE</scope>
</reference>
<keyword evidence="5 7" id="KW-1133">Transmembrane helix</keyword>
<evidence type="ECO:0000256" key="7">
    <source>
        <dbReference type="SAM" id="Phobius"/>
    </source>
</evidence>
<dbReference type="AlphaFoldDB" id="A0A7G9YNU7"/>
<evidence type="ECO:0000256" key="5">
    <source>
        <dbReference type="ARBA" id="ARBA00022989"/>
    </source>
</evidence>
<evidence type="ECO:0000256" key="2">
    <source>
        <dbReference type="ARBA" id="ARBA00022448"/>
    </source>
</evidence>
<gene>
    <name evidence="8" type="primary">cbiM</name>
    <name evidence="8" type="ORF">PLAOKDGB_00010</name>
</gene>
<dbReference type="NCBIfam" id="NF004905">
    <property type="entry name" value="PRK06265.1-5"/>
    <property type="match status" value="1"/>
</dbReference>
<dbReference type="GO" id="GO:0005886">
    <property type="term" value="C:plasma membrane"/>
    <property type="evidence" value="ECO:0007669"/>
    <property type="project" value="UniProtKB-SubCell"/>
</dbReference>
<keyword evidence="3" id="KW-1003">Cell membrane</keyword>
<proteinExistence type="predicted"/>
<feature type="transmembrane region" description="Helical" evidence="7">
    <location>
        <begin position="67"/>
        <end position="92"/>
    </location>
</feature>
<keyword evidence="4 7" id="KW-0812">Transmembrane</keyword>
<keyword evidence="6 7" id="KW-0472">Membrane</keyword>
<evidence type="ECO:0000256" key="1">
    <source>
        <dbReference type="ARBA" id="ARBA00004651"/>
    </source>
</evidence>
<dbReference type="GO" id="GO:0000041">
    <property type="term" value="P:transition metal ion transport"/>
    <property type="evidence" value="ECO:0007669"/>
    <property type="project" value="InterPro"/>
</dbReference>
<name>A0A7G9YNU7_9EURY</name>
<dbReference type="InterPro" id="IPR002751">
    <property type="entry name" value="CbiM/NikMN"/>
</dbReference>
<organism evidence="8">
    <name type="scientific">Candidatus Methanogaster sp. ANME-2c ERB4</name>
    <dbReference type="NCBI Taxonomy" id="2759911"/>
    <lineage>
        <taxon>Archaea</taxon>
        <taxon>Methanobacteriati</taxon>
        <taxon>Methanobacteriota</taxon>
        <taxon>Stenosarchaea group</taxon>
        <taxon>Methanomicrobia</taxon>
        <taxon>Methanosarcinales</taxon>
        <taxon>ANME-2 cluster</taxon>
        <taxon>Candidatus Methanogasteraceae</taxon>
        <taxon>Candidatus Methanogaster</taxon>
    </lineage>
</organism>
<evidence type="ECO:0000256" key="3">
    <source>
        <dbReference type="ARBA" id="ARBA00022475"/>
    </source>
</evidence>
<evidence type="ECO:0000256" key="6">
    <source>
        <dbReference type="ARBA" id="ARBA00023136"/>
    </source>
</evidence>
<sequence>MHISDGVLSAPVLAAGWIITAAFIALAIRWSKKRGIEVEVIPKLSVMTAVFFVVCLVHIPIGPTCVHFILAGLLGIMLGILSYPAIFIGLVLQAFLFQFGGITTIGINTVNVGIPALIAYVIFQRGMKSELLSSRKGFSAGVFGAIAGGVAVLLVAIFTAGALIASGENFTGVAVAIIGAHIPVMIIEAIVVGFIIAFLVRVKPEVIGSLGGDKK</sequence>
<evidence type="ECO:0000313" key="8">
    <source>
        <dbReference type="EMBL" id="QNO49681.1"/>
    </source>
</evidence>
<feature type="transmembrane region" description="Helical" evidence="7">
    <location>
        <begin position="40"/>
        <end position="61"/>
    </location>
</feature>
<dbReference type="PANTHER" id="PTHR34229">
    <property type="entry name" value="METAL TRANSPORT PROTEIN HI_1621-RELATED"/>
    <property type="match status" value="1"/>
</dbReference>
<protein>
    <submittedName>
        <fullName evidence="8">Cobalt transport protein CbiM</fullName>
    </submittedName>
</protein>
<feature type="transmembrane region" description="Helical" evidence="7">
    <location>
        <begin position="6"/>
        <end position="28"/>
    </location>
</feature>
<dbReference type="EMBL" id="MT631392">
    <property type="protein sequence ID" value="QNO49681.1"/>
    <property type="molecule type" value="Genomic_DNA"/>
</dbReference>
<accession>A0A7G9YNU7</accession>
<feature type="transmembrane region" description="Helical" evidence="7">
    <location>
        <begin position="143"/>
        <end position="165"/>
    </location>
</feature>